<dbReference type="PRINTS" id="PR00081">
    <property type="entry name" value="GDHRDH"/>
</dbReference>
<dbReference type="RefSeq" id="WP_123269555.1">
    <property type="nucleotide sequence ID" value="NZ_RJJQ01000001.1"/>
</dbReference>
<dbReference type="Gene3D" id="3.40.50.720">
    <property type="entry name" value="NAD(P)-binding Rossmann-like Domain"/>
    <property type="match status" value="1"/>
</dbReference>
<evidence type="ECO:0000313" key="5">
    <source>
        <dbReference type="Proteomes" id="UP000271678"/>
    </source>
</evidence>
<dbReference type="InterPro" id="IPR036291">
    <property type="entry name" value="NAD(P)-bd_dom_sf"/>
</dbReference>
<dbReference type="PANTHER" id="PTHR43669">
    <property type="entry name" value="5-KETO-D-GLUCONATE 5-REDUCTASE"/>
    <property type="match status" value="1"/>
</dbReference>
<dbReference type="Proteomes" id="UP000271678">
    <property type="component" value="Unassembled WGS sequence"/>
</dbReference>
<dbReference type="SUPFAM" id="SSF51735">
    <property type="entry name" value="NAD(P)-binding Rossmann-fold domains"/>
    <property type="match status" value="1"/>
</dbReference>
<dbReference type="PRINTS" id="PR00080">
    <property type="entry name" value="SDRFAMILY"/>
</dbReference>
<dbReference type="FunFam" id="3.40.50.720:FF:000084">
    <property type="entry name" value="Short-chain dehydrogenase reductase"/>
    <property type="match status" value="1"/>
</dbReference>
<dbReference type="Pfam" id="PF00106">
    <property type="entry name" value="adh_short"/>
    <property type="match status" value="1"/>
</dbReference>
<keyword evidence="2" id="KW-0560">Oxidoreductase</keyword>
<sequence length="257" mass="26887">MTEEAVTRDELRQVAVVTGAGSGIGRAVAIGLARAGFVVALAGRREAALAETASRIGADAGMPIPTDITDEAAVARLFDRAAQRFGRVDVLFNNAGVSSFTTPFDEITLADWQSVIDVNLTGMFLAAREAFRHMRLQRPVGGIIINNGSISAHVPRPQAAPYTVSKHAITGLTKQIALDGRSHRVRCGQIDIGNAASAMTAGMATGMLQADGSTRPEPTMAVESVVRAVVLMATMPEDAAVFDLTVAAADMPFVGRG</sequence>
<dbReference type="InterPro" id="IPR002347">
    <property type="entry name" value="SDR_fam"/>
</dbReference>
<dbReference type="OrthoDB" id="658698at2"/>
<name>A0A3M9MIN4_9MICO</name>
<dbReference type="InterPro" id="IPR020904">
    <property type="entry name" value="Sc_DH/Rdtase_CS"/>
</dbReference>
<comment type="similarity">
    <text evidence="1 3">Belongs to the short-chain dehydrogenases/reductases (SDR) family.</text>
</comment>
<dbReference type="GO" id="GO:0016491">
    <property type="term" value="F:oxidoreductase activity"/>
    <property type="evidence" value="ECO:0007669"/>
    <property type="project" value="UniProtKB-KW"/>
</dbReference>
<dbReference type="PROSITE" id="PS00061">
    <property type="entry name" value="ADH_SHORT"/>
    <property type="match status" value="1"/>
</dbReference>
<proteinExistence type="inferred from homology"/>
<organism evidence="4 5">
    <name type="scientific">Flexivirga caeni</name>
    <dbReference type="NCBI Taxonomy" id="2294115"/>
    <lineage>
        <taxon>Bacteria</taxon>
        <taxon>Bacillati</taxon>
        <taxon>Actinomycetota</taxon>
        <taxon>Actinomycetes</taxon>
        <taxon>Micrococcales</taxon>
        <taxon>Dermacoccaceae</taxon>
        <taxon>Flexivirga</taxon>
    </lineage>
</organism>
<evidence type="ECO:0000256" key="3">
    <source>
        <dbReference type="RuleBase" id="RU000363"/>
    </source>
</evidence>
<evidence type="ECO:0000313" key="4">
    <source>
        <dbReference type="EMBL" id="RNI25364.1"/>
    </source>
</evidence>
<reference evidence="4 5" key="1">
    <citation type="submission" date="2018-11" db="EMBL/GenBank/DDBJ databases">
        <title>Draft genome of Simplicispira Flexivirga sp. BO-16.</title>
        <authorList>
            <person name="Im W.T."/>
        </authorList>
    </citation>
    <scope>NUCLEOTIDE SEQUENCE [LARGE SCALE GENOMIC DNA]</scope>
    <source>
        <strain evidence="4 5">BO-16</strain>
    </source>
</reference>
<dbReference type="PANTHER" id="PTHR43669:SF12">
    <property type="entry name" value="BLR5618 PROTEIN"/>
    <property type="match status" value="1"/>
</dbReference>
<gene>
    <name evidence="4" type="ORF">EFY87_01675</name>
</gene>
<keyword evidence="5" id="KW-1185">Reference proteome</keyword>
<dbReference type="CDD" id="cd05233">
    <property type="entry name" value="SDR_c"/>
    <property type="match status" value="1"/>
</dbReference>
<evidence type="ECO:0000256" key="1">
    <source>
        <dbReference type="ARBA" id="ARBA00006484"/>
    </source>
</evidence>
<dbReference type="AlphaFoldDB" id="A0A3M9MIN4"/>
<protein>
    <submittedName>
        <fullName evidence="4">SDR family oxidoreductase</fullName>
    </submittedName>
</protein>
<dbReference type="EMBL" id="RJJQ01000001">
    <property type="protein sequence ID" value="RNI25364.1"/>
    <property type="molecule type" value="Genomic_DNA"/>
</dbReference>
<evidence type="ECO:0000256" key="2">
    <source>
        <dbReference type="ARBA" id="ARBA00023002"/>
    </source>
</evidence>
<accession>A0A3M9MIN4</accession>
<comment type="caution">
    <text evidence="4">The sequence shown here is derived from an EMBL/GenBank/DDBJ whole genome shotgun (WGS) entry which is preliminary data.</text>
</comment>